<dbReference type="InterPro" id="IPR009057">
    <property type="entry name" value="Homeodomain-like_sf"/>
</dbReference>
<dbReference type="EMBL" id="FWXV01000014">
    <property type="protein sequence ID" value="SMD26396.1"/>
    <property type="molecule type" value="Genomic_DNA"/>
</dbReference>
<feature type="compositionally biased region" description="Basic and acidic residues" evidence="5">
    <location>
        <begin position="25"/>
        <end position="34"/>
    </location>
</feature>
<evidence type="ECO:0000313" key="8">
    <source>
        <dbReference type="Proteomes" id="UP000192674"/>
    </source>
</evidence>
<dbReference type="PRINTS" id="PR00455">
    <property type="entry name" value="HTHTETR"/>
</dbReference>
<accession>A0A1Y5Y774</accession>
<evidence type="ECO:0000256" key="3">
    <source>
        <dbReference type="ARBA" id="ARBA00023163"/>
    </source>
</evidence>
<evidence type="ECO:0000259" key="6">
    <source>
        <dbReference type="PROSITE" id="PS50977"/>
    </source>
</evidence>
<proteinExistence type="predicted"/>
<dbReference type="Pfam" id="PF00440">
    <property type="entry name" value="TetR_N"/>
    <property type="match status" value="1"/>
</dbReference>
<dbReference type="GO" id="GO:0045892">
    <property type="term" value="P:negative regulation of DNA-templated transcription"/>
    <property type="evidence" value="ECO:0007669"/>
    <property type="project" value="UniProtKB-ARBA"/>
</dbReference>
<dbReference type="Gene3D" id="1.10.357.10">
    <property type="entry name" value="Tetracycline Repressor, domain 2"/>
    <property type="match status" value="1"/>
</dbReference>
<keyword evidence="1" id="KW-0805">Transcription regulation</keyword>
<gene>
    <name evidence="7" type="ORF">SAMN05661093_09979</name>
</gene>
<dbReference type="PROSITE" id="PS50977">
    <property type="entry name" value="HTH_TETR_2"/>
    <property type="match status" value="1"/>
</dbReference>
<keyword evidence="3" id="KW-0804">Transcription</keyword>
<sequence>MINDRACTPLARTSYGETMTTSPRPTRESRQEQTREAIRHAAIALFVDHGFDAVAVADIAERAGVSRSTFFRHFPDKADVLFHDDSGSHLLLARAIAGAARSRAPLGDSLRACLEVLHSALLVLADTKAIQAIRYPALEQLIASTPQLQACSLVKERGYTDVMVEALIDQGAEPLIARQAGHVATACYDSGYTEAFHDPEQLSDAVDRAFRRLFALA</sequence>
<protein>
    <submittedName>
        <fullName evidence="7">Transcriptional regulator, TetR family</fullName>
    </submittedName>
</protein>
<dbReference type="InterPro" id="IPR001647">
    <property type="entry name" value="HTH_TetR"/>
</dbReference>
<feature type="DNA-binding region" description="H-T-H motif" evidence="4">
    <location>
        <begin position="55"/>
        <end position="74"/>
    </location>
</feature>
<evidence type="ECO:0000256" key="1">
    <source>
        <dbReference type="ARBA" id="ARBA00023015"/>
    </source>
</evidence>
<evidence type="ECO:0000256" key="5">
    <source>
        <dbReference type="SAM" id="MobiDB-lite"/>
    </source>
</evidence>
<keyword evidence="8" id="KW-1185">Reference proteome</keyword>
<dbReference type="InterPro" id="IPR050109">
    <property type="entry name" value="HTH-type_TetR-like_transc_reg"/>
</dbReference>
<dbReference type="PANTHER" id="PTHR30055">
    <property type="entry name" value="HTH-TYPE TRANSCRIPTIONAL REGULATOR RUTR"/>
    <property type="match status" value="1"/>
</dbReference>
<dbReference type="Proteomes" id="UP000192674">
    <property type="component" value="Unassembled WGS sequence"/>
</dbReference>
<evidence type="ECO:0000256" key="2">
    <source>
        <dbReference type="ARBA" id="ARBA00023125"/>
    </source>
</evidence>
<reference evidence="7 8" key="1">
    <citation type="submission" date="2017-04" db="EMBL/GenBank/DDBJ databases">
        <authorList>
            <person name="Afonso C.L."/>
            <person name="Miller P.J."/>
            <person name="Scott M.A."/>
            <person name="Spackman E."/>
            <person name="Goraichik I."/>
            <person name="Dimitrov K.M."/>
            <person name="Suarez D.L."/>
            <person name="Swayne D.E."/>
        </authorList>
    </citation>
    <scope>NUCLEOTIDE SEQUENCE [LARGE SCALE GENOMIC DNA]</scope>
    <source>
        <strain evidence="7 8">DSM 43828</strain>
    </source>
</reference>
<feature type="region of interest" description="Disordered" evidence="5">
    <location>
        <begin position="1"/>
        <end position="34"/>
    </location>
</feature>
<organism evidence="7 8">
    <name type="scientific">Kibdelosporangium aridum</name>
    <dbReference type="NCBI Taxonomy" id="2030"/>
    <lineage>
        <taxon>Bacteria</taxon>
        <taxon>Bacillati</taxon>
        <taxon>Actinomycetota</taxon>
        <taxon>Actinomycetes</taxon>
        <taxon>Pseudonocardiales</taxon>
        <taxon>Pseudonocardiaceae</taxon>
        <taxon>Kibdelosporangium</taxon>
    </lineage>
</organism>
<dbReference type="GO" id="GO:0000976">
    <property type="term" value="F:transcription cis-regulatory region binding"/>
    <property type="evidence" value="ECO:0007669"/>
    <property type="project" value="TreeGrafter"/>
</dbReference>
<keyword evidence="2 4" id="KW-0238">DNA-binding</keyword>
<name>A0A1Y5Y774_KIBAR</name>
<evidence type="ECO:0000313" key="7">
    <source>
        <dbReference type="EMBL" id="SMD26396.1"/>
    </source>
</evidence>
<dbReference type="FunFam" id="1.10.10.60:FF:000141">
    <property type="entry name" value="TetR family transcriptional regulator"/>
    <property type="match status" value="1"/>
</dbReference>
<feature type="compositionally biased region" description="Polar residues" evidence="5">
    <location>
        <begin position="15"/>
        <end position="24"/>
    </location>
</feature>
<dbReference type="AlphaFoldDB" id="A0A1Y5Y774"/>
<evidence type="ECO:0000256" key="4">
    <source>
        <dbReference type="PROSITE-ProRule" id="PRU00335"/>
    </source>
</evidence>
<dbReference type="GO" id="GO:0003700">
    <property type="term" value="F:DNA-binding transcription factor activity"/>
    <property type="evidence" value="ECO:0007669"/>
    <property type="project" value="TreeGrafter"/>
</dbReference>
<dbReference type="PANTHER" id="PTHR30055:SF234">
    <property type="entry name" value="HTH-TYPE TRANSCRIPTIONAL REGULATOR BETI"/>
    <property type="match status" value="1"/>
</dbReference>
<dbReference type="SUPFAM" id="SSF46689">
    <property type="entry name" value="Homeodomain-like"/>
    <property type="match status" value="1"/>
</dbReference>
<feature type="domain" description="HTH tetR-type" evidence="6">
    <location>
        <begin position="32"/>
        <end position="92"/>
    </location>
</feature>